<accession>A0A0P0Z4D4</accession>
<reference evidence="1" key="1">
    <citation type="journal article" date="2015" name="Proc. Natl. Acad. Sci. U.S.A.">
        <title>Bacterial clade with the ribosomal RNA operon on a small plasmid rather than the chromosome.</title>
        <authorList>
            <person name="Anda M."/>
            <person name="Ohtsubo Y."/>
            <person name="Okubo T."/>
            <person name="Sugawara M."/>
            <person name="Nagata Y."/>
            <person name="Tsuda M."/>
            <person name="Minamisawa K."/>
            <person name="Mitsui H."/>
        </authorList>
    </citation>
    <scope>NUCLEOTIDE SEQUENCE</scope>
    <source>
        <strain evidence="1">JCM 14755</strain>
    </source>
</reference>
<dbReference type="RefSeq" id="WP_062229283.1">
    <property type="nucleotide sequence ID" value="NZ_BBWR01000018.1"/>
</dbReference>
<protein>
    <recommendedName>
        <fullName evidence="2">Phytoene synthase</fullName>
    </recommendedName>
</protein>
<dbReference type="AlphaFoldDB" id="A0A0P0Z4D4"/>
<dbReference type="Gene3D" id="1.10.600.10">
    <property type="entry name" value="Farnesyl Diphosphate Synthase"/>
    <property type="match status" value="1"/>
</dbReference>
<dbReference type="InterPro" id="IPR002060">
    <property type="entry name" value="Squ/phyt_synthse"/>
</dbReference>
<dbReference type="OrthoDB" id="9814909at2"/>
<evidence type="ECO:0000313" key="1">
    <source>
        <dbReference type="EMBL" id="BAT28966.1"/>
    </source>
</evidence>
<name>A0A0P0Z4D4_9HYPH</name>
<organism evidence="1">
    <name type="scientific">Aureimonas frigidaquae</name>
    <dbReference type="NCBI Taxonomy" id="424757"/>
    <lineage>
        <taxon>Bacteria</taxon>
        <taxon>Pseudomonadati</taxon>
        <taxon>Pseudomonadota</taxon>
        <taxon>Alphaproteobacteria</taxon>
        <taxon>Hyphomicrobiales</taxon>
        <taxon>Aurantimonadaceae</taxon>
        <taxon>Aureimonas</taxon>
    </lineage>
</organism>
<dbReference type="EMBL" id="LC066377">
    <property type="protein sequence ID" value="BAT28966.1"/>
    <property type="molecule type" value="Genomic_DNA"/>
</dbReference>
<dbReference type="InterPro" id="IPR008949">
    <property type="entry name" value="Isoprenoid_synthase_dom_sf"/>
</dbReference>
<dbReference type="Pfam" id="PF00494">
    <property type="entry name" value="SQS_PSY"/>
    <property type="match status" value="1"/>
</dbReference>
<proteinExistence type="predicted"/>
<evidence type="ECO:0008006" key="2">
    <source>
        <dbReference type="Google" id="ProtNLM"/>
    </source>
</evidence>
<dbReference type="SUPFAM" id="SSF48576">
    <property type="entry name" value="Terpenoid synthases"/>
    <property type="match status" value="1"/>
</dbReference>
<sequence>MTDMLDSAYAACRAVVTSASADRSVALAFAPPAAQAGLAALNAFDLETAQIRSRVSQPLPGEIRLQWWRDVLAAGAAGGEGAPLAQALIDTVTRHDLPGEVLQRFLDARIFDLYNDPMPSRTEFEAYAGETRSTLIMLSAMVLVGRDARSLADAAGHAGVAWLATDLLRDERRHRALGQVFVPGDILAVAGTDAAAFLRGEGQLEPARLALCAYARQHLAAVRSQLAAVPRAARPAFLPVFACAPTLDAVEGARGAIGAAERPIGPFRRTWLYWRAMRS</sequence>